<dbReference type="OrthoDB" id="1577640at2759"/>
<evidence type="ECO:0008006" key="3">
    <source>
        <dbReference type="Google" id="ProtNLM"/>
    </source>
</evidence>
<sequence length="1083" mass="122399">MAELALAIIPLGLKTCSGLVSYLSGLKDHDDAIARLKRLTESLEGSFRLLEGFLKSGQLNSSTSQAVAQALQCLANCENALKNLKEFGDKLSASKMPDSTVKDRAKGSYRKLASPLRQDQLTQLENTLESLCTPLNLAVQSLQLEIQAATSNALILNTTRLQQTSDDVSTLTSDISGLRDPISSIETKLPSLQTSVDGIAPQISLMIQAQFKSQMDEIRHSFQQAESTARQRNAQTNEILSQLQIDHRNPVPAVYKLAAKPSALSTIASSVLACPCRARRLRIRKTLRFGPLCLVDETTTDVTHCKDCEFGFVDPKYLRSRTLRISSIVRLVNKALELTLRTTGGAGGFSISPSFTYFAEVDENRSPAFRIFDILMRNRLSTHWAMRNCPELFFKSIIAKLQAIFNSGTAMPTDLGPRGGSLLHRLTLVMNCCSMRDLNFKKQKSTHTSLEQLFDFLITAGTPLSAVESECWMAWHIAANELVLPMTIISRLHVEDIEVAPMASNVPRYSHLTRQDYIKYDNSNQKFVEGLFGPLTLAILRNDIEEAKQLINNYPECLDEISFYGETPFYFAIENPEILEPLVKKANPEQLVRSSRVFAGEMTPLGRAIQVSADICHNQENKHGAFCPCTTAVELLLAAGCPIIPYRDFLEPMMRGQDCFTSLFIYASNHCKVLLAKQLQLYRRELGQVAQKKLPRSVHGVYYSLVSETSVHAIELDRILRERGLLGFGRLSTALSADLRKIPSGKYHSRSIYLDITDPEDAFIFWDLGFSDIDDHWADWALTRETGPGFGKSFRNFLGTVTPTYAMWLYEHCPNLWSLVCEHRKPESPIFVLAEVILSRYRDHNIGYDEMVQYLVNSPIAIEDTDDCVCQCSPQGCTPFTHGIKFLDTAYHLESSSLRLLVSEYGQMLSLSQHIAVLRQATFQELHMEHTCIDKPGHLEDGSSESDFDPSAKDLEMDTFLNELAMEYQAFLLRDADESPYETRECCDDDTLKVRSRRHSRAMLFWDFIWPSRVHDVEKKLASSWMPDRGALDDLGVSLWIEDDLEVSLWMEDEEQMNRPRIMTEGDCRRWFREMMEKLETIE</sequence>
<proteinExistence type="predicted"/>
<protein>
    <recommendedName>
        <fullName evidence="3">Fungal N-terminal domain-containing protein</fullName>
    </recommendedName>
</protein>
<dbReference type="InterPro" id="IPR036770">
    <property type="entry name" value="Ankyrin_rpt-contain_sf"/>
</dbReference>
<evidence type="ECO:0000313" key="2">
    <source>
        <dbReference type="Proteomes" id="UP000030753"/>
    </source>
</evidence>
<accession>W9IYG6</accession>
<name>W9IYG6_FUSOX</name>
<organism evidence="1 2">
    <name type="scientific">Fusarium oxysporum NRRL 32931</name>
    <dbReference type="NCBI Taxonomy" id="660029"/>
    <lineage>
        <taxon>Eukaryota</taxon>
        <taxon>Fungi</taxon>
        <taxon>Dikarya</taxon>
        <taxon>Ascomycota</taxon>
        <taxon>Pezizomycotina</taxon>
        <taxon>Sordariomycetes</taxon>
        <taxon>Hypocreomycetidae</taxon>
        <taxon>Hypocreales</taxon>
        <taxon>Nectriaceae</taxon>
        <taxon>Fusarium</taxon>
        <taxon>Fusarium oxysporum species complex</taxon>
    </lineage>
</organism>
<dbReference type="AlphaFoldDB" id="W9IYG6"/>
<reference evidence="1 2" key="1">
    <citation type="submission" date="2011-06" db="EMBL/GenBank/DDBJ databases">
        <title>The Genome Sequence of Fusarium oxysporum FOSC 3-a.</title>
        <authorList>
            <consortium name="The Broad Institute Genome Sequencing Platform"/>
            <person name="Ma L.-J."/>
            <person name="Gale L.R."/>
            <person name="Schwartz D.C."/>
            <person name="Zhou S."/>
            <person name="Corby-Kistler H."/>
            <person name="Young S.K."/>
            <person name="Zeng Q."/>
            <person name="Gargeya S."/>
            <person name="Fitzgerald M."/>
            <person name="Haas B."/>
            <person name="Abouelleil A."/>
            <person name="Alvarado L."/>
            <person name="Arachchi H.M."/>
            <person name="Berlin A."/>
            <person name="Brown A."/>
            <person name="Chapman S.B."/>
            <person name="Chen Z."/>
            <person name="Dunbar C."/>
            <person name="Freedman E."/>
            <person name="Gearin G."/>
            <person name="Gellesch M."/>
            <person name="Goldberg J."/>
            <person name="Griggs A."/>
            <person name="Gujja S."/>
            <person name="Heiman D."/>
            <person name="Howarth C."/>
            <person name="Larson L."/>
            <person name="Lui A."/>
            <person name="MacDonald P.J.P."/>
            <person name="Mehta T."/>
            <person name="Montmayeur A."/>
            <person name="Murphy C."/>
            <person name="Neiman D."/>
            <person name="Pearson M."/>
            <person name="Priest M."/>
            <person name="Roberts A."/>
            <person name="Saif S."/>
            <person name="Shea T."/>
            <person name="Shenoy N."/>
            <person name="Sisk P."/>
            <person name="Stolte C."/>
            <person name="Sykes S."/>
            <person name="Wortman J."/>
            <person name="Nusbaum C."/>
            <person name="Birren B."/>
        </authorList>
    </citation>
    <scope>NUCLEOTIDE SEQUENCE [LARGE SCALE GENOMIC DNA]</scope>
    <source>
        <strain evidence="2">FOSC 3-a</strain>
    </source>
</reference>
<dbReference type="Gene3D" id="1.25.40.20">
    <property type="entry name" value="Ankyrin repeat-containing domain"/>
    <property type="match status" value="1"/>
</dbReference>
<gene>
    <name evidence="1" type="ORF">FOYG_03718</name>
</gene>
<dbReference type="Proteomes" id="UP000030753">
    <property type="component" value="Unassembled WGS sequence"/>
</dbReference>
<evidence type="ECO:0000313" key="1">
    <source>
        <dbReference type="EMBL" id="EWY99767.1"/>
    </source>
</evidence>
<dbReference type="EMBL" id="JH717840">
    <property type="protein sequence ID" value="EWY99767.1"/>
    <property type="molecule type" value="Genomic_DNA"/>
</dbReference>